<gene>
    <name evidence="7" type="primary">HRI1</name>
    <name evidence="7" type="ORF">C6P45_001746</name>
</gene>
<dbReference type="InterPro" id="IPR031818">
    <property type="entry name" value="Hri1"/>
</dbReference>
<dbReference type="Gene3D" id="2.40.128.320">
    <property type="entry name" value="Protein HRI1, N-terminal domain"/>
    <property type="match status" value="1"/>
</dbReference>
<dbReference type="Proteomes" id="UP000750334">
    <property type="component" value="Unassembled WGS sequence"/>
</dbReference>
<keyword evidence="7" id="KW-0418">Kinase</keyword>
<comment type="subcellular location">
    <subcellularLocation>
        <location evidence="2">Cytoplasm</location>
    </subcellularLocation>
    <subcellularLocation>
        <location evidence="1">Nucleus</location>
    </subcellularLocation>
</comment>
<keyword evidence="8" id="KW-1185">Reference proteome</keyword>
<dbReference type="AlphaFoldDB" id="A0A9P6W132"/>
<dbReference type="GO" id="GO:0005634">
    <property type="term" value="C:nucleus"/>
    <property type="evidence" value="ECO:0007669"/>
    <property type="project" value="UniProtKB-SubCell"/>
</dbReference>
<dbReference type="InterPro" id="IPR043047">
    <property type="entry name" value="Hri1_N_sf"/>
</dbReference>
<evidence type="ECO:0000256" key="1">
    <source>
        <dbReference type="ARBA" id="ARBA00004123"/>
    </source>
</evidence>
<evidence type="ECO:0000256" key="6">
    <source>
        <dbReference type="ARBA" id="ARBA00023242"/>
    </source>
</evidence>
<dbReference type="EMBL" id="PUHR01000187">
    <property type="protein sequence ID" value="KAG0659763.1"/>
    <property type="molecule type" value="Genomic_DNA"/>
</dbReference>
<dbReference type="Pfam" id="PF16815">
    <property type="entry name" value="HRI1"/>
    <property type="match status" value="1"/>
</dbReference>
<evidence type="ECO:0000256" key="5">
    <source>
        <dbReference type="ARBA" id="ARBA00022490"/>
    </source>
</evidence>
<keyword evidence="6" id="KW-0539">Nucleus</keyword>
<dbReference type="OrthoDB" id="4045395at2759"/>
<proteinExistence type="inferred from homology"/>
<dbReference type="Gene3D" id="2.40.128.310">
    <property type="entry name" value="Protein HRI1, C-terminal domain"/>
    <property type="match status" value="1"/>
</dbReference>
<evidence type="ECO:0000313" key="8">
    <source>
        <dbReference type="Proteomes" id="UP000750334"/>
    </source>
</evidence>
<sequence>MPALSKRIAFEVNGSLLEETCTITSESTDGHYISLRPLLHPTEEQAAFPFEWAFAGTNKDIAVSTVSEDTVKQDFSFGFDSNKYLQIPNQHEGPVETYWKTIHNGVREETGEIFPMGKDKAGVKFMEMWQPIDFNKQDLVIIDGVARPGRSVTLQIDNAEYFGLVIVVGKWIQGFLSKKSEHSTSGLNFIRAFETAQGDLDIVTKYGKDFNKFPTMYDALKQGTLVDSNGIQWSTIEAHY</sequence>
<evidence type="ECO:0000256" key="3">
    <source>
        <dbReference type="ARBA" id="ARBA00005229"/>
    </source>
</evidence>
<dbReference type="GO" id="GO:0005737">
    <property type="term" value="C:cytoplasm"/>
    <property type="evidence" value="ECO:0007669"/>
    <property type="project" value="UniProtKB-SubCell"/>
</dbReference>
<comment type="caution">
    <text evidence="7">The sequence shown here is derived from an EMBL/GenBank/DDBJ whole genome shotgun (WGS) entry which is preliminary data.</text>
</comment>
<organism evidence="7 8">
    <name type="scientific">Maudiozyma exigua</name>
    <name type="common">Yeast</name>
    <name type="synonym">Kazachstania exigua</name>
    <dbReference type="NCBI Taxonomy" id="34358"/>
    <lineage>
        <taxon>Eukaryota</taxon>
        <taxon>Fungi</taxon>
        <taxon>Dikarya</taxon>
        <taxon>Ascomycota</taxon>
        <taxon>Saccharomycotina</taxon>
        <taxon>Saccharomycetes</taxon>
        <taxon>Saccharomycetales</taxon>
        <taxon>Saccharomycetaceae</taxon>
        <taxon>Maudiozyma</taxon>
    </lineage>
</organism>
<accession>A0A9P6W132</accession>
<keyword evidence="7" id="KW-0808">Transferase</keyword>
<reference evidence="7 8" key="1">
    <citation type="submission" date="2020-11" db="EMBL/GenBank/DDBJ databases">
        <title>Kefir isolates.</title>
        <authorList>
            <person name="Marcisauskas S."/>
            <person name="Kim Y."/>
            <person name="Blasche S."/>
        </authorList>
    </citation>
    <scope>NUCLEOTIDE SEQUENCE [LARGE SCALE GENOMIC DNA]</scope>
    <source>
        <strain evidence="7 8">OG2</strain>
    </source>
</reference>
<name>A0A9P6W132_MAUEX</name>
<dbReference type="CDD" id="cd11692">
    <property type="entry name" value="HRI1_N_like"/>
    <property type="match status" value="1"/>
</dbReference>
<protein>
    <recommendedName>
        <fullName evidence="4">Protein HRI1</fullName>
    </recommendedName>
</protein>
<dbReference type="GO" id="GO:0016301">
    <property type="term" value="F:kinase activity"/>
    <property type="evidence" value="ECO:0007669"/>
    <property type="project" value="UniProtKB-KW"/>
</dbReference>
<keyword evidence="5" id="KW-0963">Cytoplasm</keyword>
<evidence type="ECO:0000313" key="7">
    <source>
        <dbReference type="EMBL" id="KAG0659763.1"/>
    </source>
</evidence>
<dbReference type="InterPro" id="IPR038744">
    <property type="entry name" value="Hri1_N"/>
</dbReference>
<evidence type="ECO:0000256" key="2">
    <source>
        <dbReference type="ARBA" id="ARBA00004496"/>
    </source>
</evidence>
<evidence type="ECO:0000256" key="4">
    <source>
        <dbReference type="ARBA" id="ARBA00017063"/>
    </source>
</evidence>
<dbReference type="CDD" id="cd11693">
    <property type="entry name" value="HRI1_C_like"/>
    <property type="match status" value="1"/>
</dbReference>
<comment type="similarity">
    <text evidence="3">Belongs to the HRI1 family.</text>
</comment>